<keyword evidence="3" id="KW-1185">Reference proteome</keyword>
<dbReference type="EMBL" id="JABWDY010041224">
    <property type="protein sequence ID" value="KAF5177571.1"/>
    <property type="molecule type" value="Genomic_DNA"/>
</dbReference>
<evidence type="ECO:0000313" key="2">
    <source>
        <dbReference type="EMBL" id="KAF5177571.1"/>
    </source>
</evidence>
<keyword evidence="2" id="KW-0012">Acyltransferase</keyword>
<sequence length="639" mass="73310">MTSLKLEAKNLAKDLDRWFGSSKNKLRCRTRTQTIRVTSTISRKRRRRNSIVKDDDRCQKRRLFSDESDDSDVKIISSSEKTKSTNQGVDDDEGINCLCPKGSTETESDLMEDKDYMAYIAYIIETFKGDFDAMSKEGNVDCERVSTQQVDVLNGGINGNVDSSKTSSDDDDNVDCERVSTENLVDIMEDKGSSEQILYVGMNGIVHDIMEDKGSSEQILYVDTNGIVHDKITDDDNAGCENSHHTVCVHEGVSPQQVDVEDKSDMEYLEHGKTHAYSDPMSREGNLDAPLEMLSDNVGCGCQSSEEEDVDPDYKIFLDNVRQDEYSYIFERKKEDRTTVLVKYEEDNEKLIEDTTKDEGAYLDYSSSQERMKDLKDKEKSKTKVLDNDFGKTNQSPAEQPRPMTPHWFLSDCKPGTISCTDESYLKFLDHVWVEGDSLTFKYEGIIVKYGDDSRVMADPEGLHQKDAAYGNEVITSKVAMSEDDSDSVQILDSGKVNHKKEFSKLLRKAISKPFDKYEFRVSLKKAKIRKWIELDKETRRTCFSIPTKRKRKSYLGHYPDLKKLLDGALEEPFPKKRALALLRCLFFHMKHQPHPGYFVPWRYPPAWLHDRICCCQGNTRNCPIRKRRRSKIKVLNLD</sequence>
<feature type="compositionally biased region" description="Basic and acidic residues" evidence="1">
    <location>
        <begin position="370"/>
        <end position="390"/>
    </location>
</feature>
<evidence type="ECO:0000313" key="3">
    <source>
        <dbReference type="Proteomes" id="UP000554482"/>
    </source>
</evidence>
<dbReference type="AlphaFoldDB" id="A0A7J6UYR7"/>
<gene>
    <name evidence="2" type="ORF">FRX31_032841</name>
</gene>
<accession>A0A7J6UYR7</accession>
<evidence type="ECO:0000256" key="1">
    <source>
        <dbReference type="SAM" id="MobiDB-lite"/>
    </source>
</evidence>
<keyword evidence="2" id="KW-0808">Transferase</keyword>
<feature type="region of interest" description="Disordered" evidence="1">
    <location>
        <begin position="362"/>
        <end position="405"/>
    </location>
</feature>
<dbReference type="PANTHER" id="PTHR34194:SF2">
    <property type="entry name" value="F14J8.16 PROTEIN"/>
    <property type="match status" value="1"/>
</dbReference>
<proteinExistence type="predicted"/>
<protein>
    <submittedName>
        <fullName evidence="2">Phosphate acyltransferase</fullName>
    </submittedName>
</protein>
<name>A0A7J6UYR7_THATH</name>
<organism evidence="2 3">
    <name type="scientific">Thalictrum thalictroides</name>
    <name type="common">Rue-anemone</name>
    <name type="synonym">Anemone thalictroides</name>
    <dbReference type="NCBI Taxonomy" id="46969"/>
    <lineage>
        <taxon>Eukaryota</taxon>
        <taxon>Viridiplantae</taxon>
        <taxon>Streptophyta</taxon>
        <taxon>Embryophyta</taxon>
        <taxon>Tracheophyta</taxon>
        <taxon>Spermatophyta</taxon>
        <taxon>Magnoliopsida</taxon>
        <taxon>Ranunculales</taxon>
        <taxon>Ranunculaceae</taxon>
        <taxon>Thalictroideae</taxon>
        <taxon>Thalictrum</taxon>
    </lineage>
</organism>
<dbReference type="GO" id="GO:0016746">
    <property type="term" value="F:acyltransferase activity"/>
    <property type="evidence" value="ECO:0007669"/>
    <property type="project" value="UniProtKB-KW"/>
</dbReference>
<comment type="caution">
    <text evidence="2">The sequence shown here is derived from an EMBL/GenBank/DDBJ whole genome shotgun (WGS) entry which is preliminary data.</text>
</comment>
<dbReference type="Proteomes" id="UP000554482">
    <property type="component" value="Unassembled WGS sequence"/>
</dbReference>
<dbReference type="PANTHER" id="PTHR34194">
    <property type="entry name" value="F14J8.16 PROTEIN"/>
    <property type="match status" value="1"/>
</dbReference>
<reference evidence="2 3" key="1">
    <citation type="submission" date="2020-06" db="EMBL/GenBank/DDBJ databases">
        <title>Transcriptomic and genomic resources for Thalictrum thalictroides and T. hernandezii: Facilitating candidate gene discovery in an emerging model plant lineage.</title>
        <authorList>
            <person name="Arias T."/>
            <person name="Riano-Pachon D.M."/>
            <person name="Di Stilio V.S."/>
        </authorList>
    </citation>
    <scope>NUCLEOTIDE SEQUENCE [LARGE SCALE GENOMIC DNA]</scope>
    <source>
        <strain evidence="3">cv. WT478/WT964</strain>
        <tissue evidence="2">Leaves</tissue>
    </source>
</reference>
<dbReference type="OrthoDB" id="298344at2759"/>